<evidence type="ECO:0000313" key="2">
    <source>
        <dbReference type="Proteomes" id="UP000257109"/>
    </source>
</evidence>
<organism evidence="1 2">
    <name type="scientific">Mucuna pruriens</name>
    <name type="common">Velvet bean</name>
    <name type="synonym">Dolichos pruriens</name>
    <dbReference type="NCBI Taxonomy" id="157652"/>
    <lineage>
        <taxon>Eukaryota</taxon>
        <taxon>Viridiplantae</taxon>
        <taxon>Streptophyta</taxon>
        <taxon>Embryophyta</taxon>
        <taxon>Tracheophyta</taxon>
        <taxon>Spermatophyta</taxon>
        <taxon>Magnoliopsida</taxon>
        <taxon>eudicotyledons</taxon>
        <taxon>Gunneridae</taxon>
        <taxon>Pentapetalae</taxon>
        <taxon>rosids</taxon>
        <taxon>fabids</taxon>
        <taxon>Fabales</taxon>
        <taxon>Fabaceae</taxon>
        <taxon>Papilionoideae</taxon>
        <taxon>50 kb inversion clade</taxon>
        <taxon>NPAAA clade</taxon>
        <taxon>indigoferoid/millettioid clade</taxon>
        <taxon>Phaseoleae</taxon>
        <taxon>Mucuna</taxon>
    </lineage>
</organism>
<dbReference type="AlphaFoldDB" id="A0A371I7G8"/>
<dbReference type="Proteomes" id="UP000257109">
    <property type="component" value="Unassembled WGS sequence"/>
</dbReference>
<sequence length="213" mass="25152">MRSLNPYTFSRLKLNFNLKRKLKLSNLTVVVNTMIERAMSKAFCIFSQRVWNCSAIHHGEALKIAIYILNKMSGKAINKTSYELWIDKKTNIKHLHIWDCLTKTQPYRLHERKWIQEQLVVILLAVLNALGTISFKIPYQDLFFKMGNAWFLKEVEFGKEENIMNTMMGFSLKNSEKSQQPQEVSLRRSIRERRNAIPDDYIVFSKNMRMTLI</sequence>
<dbReference type="EMBL" id="QJKJ01000734">
    <property type="protein sequence ID" value="RDY10987.1"/>
    <property type="molecule type" value="Genomic_DNA"/>
</dbReference>
<dbReference type="OrthoDB" id="1739418at2759"/>
<evidence type="ECO:0008006" key="3">
    <source>
        <dbReference type="Google" id="ProtNLM"/>
    </source>
</evidence>
<reference evidence="1" key="1">
    <citation type="submission" date="2018-05" db="EMBL/GenBank/DDBJ databases">
        <title>Draft genome of Mucuna pruriens seed.</title>
        <authorList>
            <person name="Nnadi N.E."/>
            <person name="Vos R."/>
            <person name="Hasami M.H."/>
            <person name="Devisetty U.K."/>
            <person name="Aguiy J.C."/>
        </authorList>
    </citation>
    <scope>NUCLEOTIDE SEQUENCE [LARGE SCALE GENOMIC DNA]</scope>
    <source>
        <strain evidence="1">JCA_2017</strain>
    </source>
</reference>
<protein>
    <recommendedName>
        <fullName evidence="3">Copia protein</fullName>
    </recommendedName>
</protein>
<keyword evidence="2" id="KW-1185">Reference proteome</keyword>
<name>A0A371I7G8_MUCPR</name>
<feature type="non-terminal residue" evidence="1">
    <location>
        <position position="1"/>
    </location>
</feature>
<evidence type="ECO:0000313" key="1">
    <source>
        <dbReference type="EMBL" id="RDY10987.1"/>
    </source>
</evidence>
<comment type="caution">
    <text evidence="1">The sequence shown here is derived from an EMBL/GenBank/DDBJ whole genome shotgun (WGS) entry which is preliminary data.</text>
</comment>
<accession>A0A371I7G8</accession>
<gene>
    <name evidence="1" type="ORF">CR513_04414</name>
</gene>
<proteinExistence type="predicted"/>